<name>A0ABD5R5E3_9EURY</name>
<keyword evidence="4" id="KW-1185">Reference proteome</keyword>
<dbReference type="PANTHER" id="PTHR36531:SF2">
    <property type="entry name" value="CRISPR-ASSOCIATED EXONUCLEASE CAS4"/>
    <property type="match status" value="1"/>
</dbReference>
<dbReference type="Proteomes" id="UP001596118">
    <property type="component" value="Unassembled WGS sequence"/>
</dbReference>
<dbReference type="Gene3D" id="3.90.320.10">
    <property type="match status" value="1"/>
</dbReference>
<proteinExistence type="predicted"/>
<protein>
    <submittedName>
        <fullName evidence="3">PD-(D/E)XK nuclease family protein</fullName>
    </submittedName>
</protein>
<dbReference type="RefSeq" id="WP_256413097.1">
    <property type="nucleotide sequence ID" value="NZ_JANHDM010000016.1"/>
</dbReference>
<evidence type="ECO:0000256" key="1">
    <source>
        <dbReference type="SAM" id="MobiDB-lite"/>
    </source>
</evidence>
<feature type="domain" description="PD-(D/E)XK endonuclease-like" evidence="2">
    <location>
        <begin position="130"/>
        <end position="261"/>
    </location>
</feature>
<sequence>MPPNNTNTESDPDRPVPEGTRDNVTEAITSHGFREWYDERQIEQNLLDGKPYFNGPSPRKPPDRHTPSKLLQCHRKALYARQNAPREGTTPDGIFWIGSTFEEDIIVPYLQDATPDGLYIQNSLWIDATVTVGDTEMRLRGATDPVVVTADGDPAILTEIKTTTDVDHLTEPKPHHKAQLHAYLYALNNEYDYPVTEGLIIYGSRKTLDIRVFQVTFDADFWQRVVDWMATQTAYEQGGELPPADPERDWECTYCSFKHRCGQADTPYQDIGPDGLLPVFDGYDRDTLTEYLDAHDDARLTPTLAHAYPELAAEYGVYDWSCPRCSETYAWDEFDWDGDTSNLPICPTCRRDGKLLTVSGPEPDEQLRDG</sequence>
<feature type="region of interest" description="Disordered" evidence="1">
    <location>
        <begin position="1"/>
        <end position="32"/>
    </location>
</feature>
<evidence type="ECO:0000313" key="3">
    <source>
        <dbReference type="EMBL" id="MFC5280102.1"/>
    </source>
</evidence>
<dbReference type="AlphaFoldDB" id="A0ABD5R5E3"/>
<evidence type="ECO:0000313" key="4">
    <source>
        <dbReference type="Proteomes" id="UP001596118"/>
    </source>
</evidence>
<dbReference type="InterPro" id="IPR011604">
    <property type="entry name" value="PDDEXK-like_dom_sf"/>
</dbReference>
<feature type="region of interest" description="Disordered" evidence="1">
    <location>
        <begin position="48"/>
        <end position="68"/>
    </location>
</feature>
<accession>A0ABD5R5E3</accession>
<comment type="caution">
    <text evidence="3">The sequence shown here is derived from an EMBL/GenBank/DDBJ whole genome shotgun (WGS) entry which is preliminary data.</text>
</comment>
<dbReference type="Pfam" id="PF12705">
    <property type="entry name" value="PDDEXK_1"/>
    <property type="match status" value="1"/>
</dbReference>
<feature type="compositionally biased region" description="Basic and acidic residues" evidence="1">
    <location>
        <begin position="11"/>
        <end position="24"/>
    </location>
</feature>
<dbReference type="PANTHER" id="PTHR36531">
    <property type="entry name" value="CRISPR-ASSOCIATED EXONUCLEASE CAS4"/>
    <property type="match status" value="1"/>
</dbReference>
<evidence type="ECO:0000259" key="2">
    <source>
        <dbReference type="Pfam" id="PF12705"/>
    </source>
</evidence>
<dbReference type="InterPro" id="IPR038726">
    <property type="entry name" value="PDDEXK_AddAB-type"/>
</dbReference>
<dbReference type="EMBL" id="JBHSKY010000018">
    <property type="protein sequence ID" value="MFC5280102.1"/>
    <property type="molecule type" value="Genomic_DNA"/>
</dbReference>
<organism evidence="3 4">
    <name type="scientific">Halorubrum rubrum</name>
    <dbReference type="NCBI Taxonomy" id="1126240"/>
    <lineage>
        <taxon>Archaea</taxon>
        <taxon>Methanobacteriati</taxon>
        <taxon>Methanobacteriota</taxon>
        <taxon>Stenosarchaea group</taxon>
        <taxon>Halobacteria</taxon>
        <taxon>Halobacteriales</taxon>
        <taxon>Haloferacaceae</taxon>
        <taxon>Halorubrum</taxon>
    </lineage>
</organism>
<dbReference type="InterPro" id="IPR051827">
    <property type="entry name" value="Cas4_exonuclease"/>
</dbReference>
<gene>
    <name evidence="3" type="ORF">ACFPM1_15230</name>
</gene>
<reference evidence="3 4" key="1">
    <citation type="journal article" date="2019" name="Int. J. Syst. Evol. Microbiol.">
        <title>The Global Catalogue of Microorganisms (GCM) 10K type strain sequencing project: providing services to taxonomists for standard genome sequencing and annotation.</title>
        <authorList>
            <consortium name="The Broad Institute Genomics Platform"/>
            <consortium name="The Broad Institute Genome Sequencing Center for Infectious Disease"/>
            <person name="Wu L."/>
            <person name="Ma J."/>
        </authorList>
    </citation>
    <scope>NUCLEOTIDE SEQUENCE [LARGE SCALE GENOMIC DNA]</scope>
    <source>
        <strain evidence="3 4">CGMCC 1.12124</strain>
    </source>
</reference>